<sequence>MYAAEKPSSKELSSDSDADDFKESSRHPSNAKRCRLSKTTTDDTECESPSGNTRSRGKTPFLKSPENVVAISKTKVLSKYFKPAQEEENGVTHIQIAKTKTSKLSVAEEEKVNKK</sequence>
<keyword evidence="3" id="KW-1185">Reference proteome</keyword>
<reference evidence="2 3" key="1">
    <citation type="journal article" date="2016" name="Genome Biol. Evol.">
        <title>Gene Family Evolution Reflects Adaptation to Soil Environmental Stressors in the Genome of the Collembolan Orchesella cincta.</title>
        <authorList>
            <person name="Faddeeva-Vakhrusheva A."/>
            <person name="Derks M.F."/>
            <person name="Anvar S.Y."/>
            <person name="Agamennone V."/>
            <person name="Suring W."/>
            <person name="Smit S."/>
            <person name="van Straalen N.M."/>
            <person name="Roelofs D."/>
        </authorList>
    </citation>
    <scope>NUCLEOTIDE SEQUENCE [LARGE SCALE GENOMIC DNA]</scope>
    <source>
        <tissue evidence="2">Mixed pool</tissue>
    </source>
</reference>
<evidence type="ECO:0000256" key="1">
    <source>
        <dbReference type="SAM" id="MobiDB-lite"/>
    </source>
</evidence>
<feature type="compositionally biased region" description="Basic and acidic residues" evidence="1">
    <location>
        <begin position="7"/>
        <end position="26"/>
    </location>
</feature>
<evidence type="ECO:0000313" key="3">
    <source>
        <dbReference type="Proteomes" id="UP000094527"/>
    </source>
</evidence>
<organism evidence="2 3">
    <name type="scientific">Orchesella cincta</name>
    <name type="common">Springtail</name>
    <name type="synonym">Podura cincta</name>
    <dbReference type="NCBI Taxonomy" id="48709"/>
    <lineage>
        <taxon>Eukaryota</taxon>
        <taxon>Metazoa</taxon>
        <taxon>Ecdysozoa</taxon>
        <taxon>Arthropoda</taxon>
        <taxon>Hexapoda</taxon>
        <taxon>Collembola</taxon>
        <taxon>Entomobryomorpha</taxon>
        <taxon>Entomobryoidea</taxon>
        <taxon>Orchesellidae</taxon>
        <taxon>Orchesellinae</taxon>
        <taxon>Orchesella</taxon>
    </lineage>
</organism>
<dbReference type="Proteomes" id="UP000094527">
    <property type="component" value="Unassembled WGS sequence"/>
</dbReference>
<dbReference type="AlphaFoldDB" id="A0A1D2MKI6"/>
<gene>
    <name evidence="2" type="ORF">Ocin01_13157</name>
</gene>
<accession>A0A1D2MKI6</accession>
<proteinExistence type="predicted"/>
<comment type="caution">
    <text evidence="2">The sequence shown here is derived from an EMBL/GenBank/DDBJ whole genome shotgun (WGS) entry which is preliminary data.</text>
</comment>
<dbReference type="EMBL" id="LJIJ01000963">
    <property type="protein sequence ID" value="ODM93527.1"/>
    <property type="molecule type" value="Genomic_DNA"/>
</dbReference>
<evidence type="ECO:0000313" key="2">
    <source>
        <dbReference type="EMBL" id="ODM93527.1"/>
    </source>
</evidence>
<name>A0A1D2MKI6_ORCCI</name>
<feature type="region of interest" description="Disordered" evidence="1">
    <location>
        <begin position="1"/>
        <end position="63"/>
    </location>
</feature>
<protein>
    <submittedName>
        <fullName evidence="2">Recombination protein RecR</fullName>
    </submittedName>
</protein>